<keyword evidence="4" id="KW-1185">Reference proteome</keyword>
<name>A0ABQ9GVX1_9NEOP</name>
<reference evidence="3 4" key="1">
    <citation type="submission" date="2023-02" db="EMBL/GenBank/DDBJ databases">
        <title>LHISI_Scaffold_Assembly.</title>
        <authorList>
            <person name="Stuart O.P."/>
            <person name="Cleave R."/>
            <person name="Magrath M.J.L."/>
            <person name="Mikheyev A.S."/>
        </authorList>
    </citation>
    <scope>NUCLEOTIDE SEQUENCE [LARGE SCALE GENOMIC DNA]</scope>
    <source>
        <strain evidence="3">Daus_M_001</strain>
        <tissue evidence="3">Leg muscle</tissue>
    </source>
</reference>
<organism evidence="3 4">
    <name type="scientific">Dryococelus australis</name>
    <dbReference type="NCBI Taxonomy" id="614101"/>
    <lineage>
        <taxon>Eukaryota</taxon>
        <taxon>Metazoa</taxon>
        <taxon>Ecdysozoa</taxon>
        <taxon>Arthropoda</taxon>
        <taxon>Hexapoda</taxon>
        <taxon>Insecta</taxon>
        <taxon>Pterygota</taxon>
        <taxon>Neoptera</taxon>
        <taxon>Polyneoptera</taxon>
        <taxon>Phasmatodea</taxon>
        <taxon>Verophasmatodea</taxon>
        <taxon>Anareolatae</taxon>
        <taxon>Phasmatidae</taxon>
        <taxon>Eurycanthinae</taxon>
        <taxon>Dryococelus</taxon>
    </lineage>
</organism>
<evidence type="ECO:0000313" key="4">
    <source>
        <dbReference type="Proteomes" id="UP001159363"/>
    </source>
</evidence>
<dbReference type="PANTHER" id="PTHR23022:SF135">
    <property type="entry name" value="SI:DKEY-77F5.3"/>
    <property type="match status" value="1"/>
</dbReference>
<feature type="region of interest" description="Disordered" evidence="1">
    <location>
        <begin position="289"/>
        <end position="320"/>
    </location>
</feature>
<dbReference type="PANTHER" id="PTHR23022">
    <property type="entry name" value="TRANSPOSABLE ELEMENT-RELATED"/>
    <property type="match status" value="1"/>
</dbReference>
<feature type="domain" description="Tc1-like transposase DDE" evidence="2">
    <location>
        <begin position="1104"/>
        <end position="1251"/>
    </location>
</feature>
<proteinExistence type="predicted"/>
<dbReference type="InterPro" id="IPR036397">
    <property type="entry name" value="RNaseH_sf"/>
</dbReference>
<feature type="compositionally biased region" description="Basic and acidic residues" evidence="1">
    <location>
        <begin position="297"/>
        <end position="309"/>
    </location>
</feature>
<accession>A0ABQ9GVX1</accession>
<dbReference type="EMBL" id="JARBHB010000009">
    <property type="protein sequence ID" value="KAJ8876176.1"/>
    <property type="molecule type" value="Genomic_DNA"/>
</dbReference>
<dbReference type="InterPro" id="IPR052338">
    <property type="entry name" value="Transposase_5"/>
</dbReference>
<evidence type="ECO:0000256" key="1">
    <source>
        <dbReference type="SAM" id="MobiDB-lite"/>
    </source>
</evidence>
<dbReference type="Gene3D" id="3.30.420.10">
    <property type="entry name" value="Ribonuclease H-like superfamily/Ribonuclease H"/>
    <property type="match status" value="2"/>
</dbReference>
<sequence>MSRRDGSRSNWVSHAISVATYCGSFNSNPYIREVEEVEVVPFLQHTSGVVFGQDITRNVQTVSEALQIFILPWPAPLLKADGYLDYSRRSPVCRSILSRRLLGVASATARACPHDNNIVTQPLSRQSHPPTNTDELWTRVEAAWQTIPQEHIHGLFDSMLQRVQAVHGKDKARELIDTLGTVKSIGDDSTVLKWKGTIELVIRGTGQLHFKFDPSKSLHLKKRGNVHGKVNLLVKWEVNYCTYTVKYRSIFKKNNDVNHVIPEPLPIRVHVKAAKLKDDIIDGESDIAEESAEESDSVEHGDENDLDLRHPRRRNSNKSRKDSGWLRTQIKLLACKVVKIALCLGLTEHISTKIKLFVQFTCFDISHPEYKTIAYVVDPGRQAECMDTECSEVHGERWLPVACGDVLLGKLVLAQCCTHSAHAAGTSSQSGAGMYCGHSRESGETPITRVLIRLVVAPGLVYVANCRESPPANYDRGPSAPARSIFRATAGASREARSPSPTPRSPVGQRVQFALLISWTKDEVDRSRWLHTIILLVPILNCNTANTASKNGVDEDAMIGARDPLTSWRCPVTEVNPCPKLKQGVSQTHFGQRIRRRYSDCDNVTSLDAEFRMRPRPRERPIVNSHVQVIFTAPRGCRGNHMKHCKKQTADLLPTKGALGTWKRQSLRSRDVSLLKVVGNERSGLTASLEPLEHSPWLPTTAGNHACARHCHVAESLSYYITIIGYSRSPVRPQASHVENVSGTAGGVRVFSGSSHFLPRLHSAASPPLTSHIPRAGRGDRYVPRVDQPSPIATNPLRPYVTLLKTRVFLFSFDWYFARLSFPIITTAASFRVVVVEQGEGGEFERKGVAARRVQRTSPVGVAVEGGFVAVDWGWREDARLLYLELYSTLETERRGSDKDDTTTRIKSHIASKRKALNWRAVFSSCCICNFNCAAERSKYSFSPRYYRTCVQRAVLRKEHTPDDGRSANVTLGAAAVVTGAADQEYMEMVDLCGRHTLQAGVEPVNKEMALGTELSDFDKGVIEGCHLSELSSWAIARKEFHTATGVLVSIGTLRTEAHRLGYFGRAAAHKPHITTSNKARRLRRCLRWCLDRRNWTIKQWKWVLWSDESRFTLFRSDGRVWVWHLPGERLLLECIMPTRKFGGGVILWGCFTAFGVGPLVFVRGSMNTEAYCNILDNEMLPTLWRVYRMDPCYFQDDNARYHVSRATMQWYADNNVRRLDWPAQSPDLNPIEHIWDELDRRVRARQARPKSIAQLVEWLQEEWRRIPVDVLQTLVESMPDRVAAVLAARVQSLALSSDGALDERDTFALIAPALLDRRRGRNLQTPQWRHARSAGEGRARGNMYDLDTTFQDHTLPSASQMLAHGFILLILKDNSQGAGNKIPGLGGPMFDRTSVLWIIVVASCQDEPGSIPGAVTRVFTCRKRGGLCCWSAGFLTELPFLPLAFHCCSISPHFTYANGQLLSVQCQPERLSATIVVEVVERAIHQYQDAVAVTYSGTMFVAICEGRCRHWRGTTASHSRGTAAVLFAAVVPTLLTQLTRDTVVQLDCTRKCKELRLCNQHTTSVVRIICHRMHQGEVTAAMPCYAGMQQRLGKYRKGYTDLRFSTFKIAAPSAMKPNYGLRSLRHPLASQPASLVDEDCTIIQAGGRLFIHPKMLLKISRRGKKVQGFYGTCQTVVDQGRVLYGPGKVATPEDFIGLQAAGRAVANSPWRRDGCRRGVRGEGTVSLDLRMRSSLGVWGHVRRETRDLRALLAS</sequence>
<dbReference type="InterPro" id="IPR038717">
    <property type="entry name" value="Tc1-like_DDE_dom"/>
</dbReference>
<comment type="caution">
    <text evidence="3">The sequence shown here is derived from an EMBL/GenBank/DDBJ whole genome shotgun (WGS) entry which is preliminary data.</text>
</comment>
<gene>
    <name evidence="3" type="ORF">PR048_024085</name>
</gene>
<evidence type="ECO:0000259" key="2">
    <source>
        <dbReference type="Pfam" id="PF13358"/>
    </source>
</evidence>
<protein>
    <recommendedName>
        <fullName evidence="2">Tc1-like transposase DDE domain-containing protein</fullName>
    </recommendedName>
</protein>
<dbReference type="Proteomes" id="UP001159363">
    <property type="component" value="Chromosome 8"/>
</dbReference>
<evidence type="ECO:0000313" key="3">
    <source>
        <dbReference type="EMBL" id="KAJ8876176.1"/>
    </source>
</evidence>
<dbReference type="Pfam" id="PF13358">
    <property type="entry name" value="DDE_3"/>
    <property type="match status" value="1"/>
</dbReference>